<protein>
    <submittedName>
        <fullName evidence="2">Uncharacterized protein</fullName>
    </submittedName>
</protein>
<evidence type="ECO:0000256" key="1">
    <source>
        <dbReference type="SAM" id="Coils"/>
    </source>
</evidence>
<feature type="coiled-coil region" evidence="1">
    <location>
        <begin position="210"/>
        <end position="283"/>
    </location>
</feature>
<evidence type="ECO:0000313" key="3">
    <source>
        <dbReference type="Proteomes" id="UP000000602"/>
    </source>
</evidence>
<proteinExistence type="predicted"/>
<organism evidence="2 3">
    <name type="scientific">Desulfotalea psychrophila (strain LSv54 / DSM 12343)</name>
    <dbReference type="NCBI Taxonomy" id="177439"/>
    <lineage>
        <taxon>Bacteria</taxon>
        <taxon>Pseudomonadati</taxon>
        <taxon>Thermodesulfobacteriota</taxon>
        <taxon>Desulfobulbia</taxon>
        <taxon>Desulfobulbales</taxon>
        <taxon>Desulfocapsaceae</taxon>
        <taxon>Desulfotalea</taxon>
    </lineage>
</organism>
<name>Q6AID5_DESPS</name>
<geneLocation type="plasmid" evidence="3">
    <name>large</name>
</geneLocation>
<dbReference type="HOGENOM" id="CLU_952261_0_0_7"/>
<dbReference type="eggNOG" id="ENOG5033JWS">
    <property type="taxonomic scope" value="Bacteria"/>
</dbReference>
<evidence type="ECO:0000313" key="2">
    <source>
        <dbReference type="EMBL" id="CAG37912.1"/>
    </source>
</evidence>
<sequence length="292" mass="32404">MFTLKRGLEMATPLSMRVSEEVKESFGLLKASSGMTPEDLMLSMMENFKASRDEMNSPVSKELTKVKQVFATAERVVAAFLEIAENDKISAIDHLAAEKIVYLEAIKELKETNAELVQDKAALQAASVDQRTQLGDQVEELESIKGRLEDTSSLKEAWGKAETTYQARITELDVEAQASRQLATNKAALEKNVAELKPFQELAANFKKELGETQKQVVAHQKDIDVLQKKTNELDTKNAVLAEQKKSCEAQATTQIASLEREIALLERENQSLSGQVSLLTETLSKSNEVKK</sequence>
<reference evidence="2 3" key="1">
    <citation type="journal article" date="2004" name="Environ. Microbiol.">
        <title>The genome of Desulfotalea psychrophila, a sulfate-reducing bacterium from permanently cold Arctic sediments.</title>
        <authorList>
            <person name="Rabus R."/>
            <person name="Ruepp A."/>
            <person name="Frickey T."/>
            <person name="Rattei T."/>
            <person name="Fartmann B."/>
            <person name="Stark M."/>
            <person name="Bauer M."/>
            <person name="Zibat A."/>
            <person name="Lombardot T."/>
            <person name="Becker I."/>
            <person name="Amann J."/>
            <person name="Gellner K."/>
            <person name="Teeling H."/>
            <person name="Leuschner W.D."/>
            <person name="Gloeckner F.-O."/>
            <person name="Lupas A.N."/>
            <person name="Amann R."/>
            <person name="Klenk H.-P."/>
        </authorList>
    </citation>
    <scope>NUCLEOTIDE SEQUENCE [LARGE SCALE GENOMIC DNA]</scope>
    <source>
        <strain evidence="3">DSM 12343 / LSv54</strain>
        <plasmid evidence="3">large</plasmid>
    </source>
</reference>
<keyword evidence="1" id="KW-0175">Coiled coil</keyword>
<gene>
    <name evidence="2" type="ordered locus">DPPB48</name>
</gene>
<keyword evidence="3" id="KW-1185">Reference proteome</keyword>
<dbReference type="KEGG" id="dps:DPPB48"/>
<dbReference type="EMBL" id="CR522871">
    <property type="protein sequence ID" value="CAG37912.1"/>
    <property type="molecule type" value="Genomic_DNA"/>
</dbReference>
<dbReference type="Proteomes" id="UP000000602">
    <property type="component" value="Plasmid large"/>
</dbReference>
<dbReference type="AlphaFoldDB" id="Q6AID5"/>
<accession>Q6AID5</accession>